<accession>K9EF01</accession>
<dbReference type="RefSeq" id="WP_007001210.1">
    <property type="nucleotide sequence ID" value="NZ_JH992955.1"/>
</dbReference>
<dbReference type="InterPro" id="IPR002328">
    <property type="entry name" value="ADH_Zn_CS"/>
</dbReference>
<comment type="similarity">
    <text evidence="2 6">Belongs to the zinc-containing alcohol dehydrogenase family.</text>
</comment>
<reference evidence="9 10" key="1">
    <citation type="submission" date="2012-09" db="EMBL/GenBank/DDBJ databases">
        <title>The Genome Sequence of Actinobaculum massiliae ACS-171-V-COL2.</title>
        <authorList>
            <consortium name="The Broad Institute Genome Sequencing Platform"/>
            <person name="Earl A."/>
            <person name="Ward D."/>
            <person name="Feldgarden M."/>
            <person name="Gevers D."/>
            <person name="Saerens B."/>
            <person name="Vaneechoutte M."/>
            <person name="Walker B."/>
            <person name="Young S.K."/>
            <person name="Zeng Q."/>
            <person name="Gargeya S."/>
            <person name="Fitzgerald M."/>
            <person name="Haas B."/>
            <person name="Abouelleil A."/>
            <person name="Alvarado L."/>
            <person name="Arachchi H.M."/>
            <person name="Berlin A."/>
            <person name="Chapman S.B."/>
            <person name="Goldberg J."/>
            <person name="Griggs A."/>
            <person name="Gujja S."/>
            <person name="Hansen M."/>
            <person name="Howarth C."/>
            <person name="Imamovic A."/>
            <person name="Larimer J."/>
            <person name="McCowen C."/>
            <person name="Montmayeur A."/>
            <person name="Murphy C."/>
            <person name="Neiman D."/>
            <person name="Pearson M."/>
            <person name="Priest M."/>
            <person name="Roberts A."/>
            <person name="Saif S."/>
            <person name="Shea T."/>
            <person name="Sisk P."/>
            <person name="Sykes S."/>
            <person name="Wortman J."/>
            <person name="Nusbaum C."/>
            <person name="Birren B."/>
        </authorList>
    </citation>
    <scope>NUCLEOTIDE SEQUENCE [LARGE SCALE GENOMIC DNA]</scope>
    <source>
        <strain evidence="10">ACS-171-V-Col2</strain>
    </source>
</reference>
<evidence type="ECO:0000256" key="4">
    <source>
        <dbReference type="ARBA" id="ARBA00022833"/>
    </source>
</evidence>
<keyword evidence="5" id="KW-0560">Oxidoreductase</keyword>
<dbReference type="CDD" id="cd08233">
    <property type="entry name" value="butanediol_DH_like"/>
    <property type="match status" value="1"/>
</dbReference>
<evidence type="ECO:0000256" key="5">
    <source>
        <dbReference type="ARBA" id="ARBA00023002"/>
    </source>
</evidence>
<protein>
    <recommendedName>
        <fullName evidence="11">Chlorophyll synthesis pathway protein BchC</fullName>
    </recommendedName>
</protein>
<dbReference type="GO" id="GO:0016491">
    <property type="term" value="F:oxidoreductase activity"/>
    <property type="evidence" value="ECO:0007669"/>
    <property type="project" value="UniProtKB-KW"/>
</dbReference>
<dbReference type="Proteomes" id="UP000009888">
    <property type="component" value="Unassembled WGS sequence"/>
</dbReference>
<evidence type="ECO:0000313" key="9">
    <source>
        <dbReference type="EMBL" id="EKU95243.1"/>
    </source>
</evidence>
<dbReference type="InterPro" id="IPR013154">
    <property type="entry name" value="ADH-like_N"/>
</dbReference>
<evidence type="ECO:0000256" key="1">
    <source>
        <dbReference type="ARBA" id="ARBA00001947"/>
    </source>
</evidence>
<dbReference type="InterPro" id="IPR013149">
    <property type="entry name" value="ADH-like_C"/>
</dbReference>
<dbReference type="Gene3D" id="3.40.50.720">
    <property type="entry name" value="NAD(P)-binding Rossmann-like Domain"/>
    <property type="match status" value="1"/>
</dbReference>
<sequence length="357" mass="38272">MKAIRYYGKEDVRLEEIEEPELRPGTVKIAPAFNGICGSDVHLYFDGAMPPAPTETEPHPISGETIPVVFGHEFSGTIEEIGEGVEGLSVGESVCVEPLMVCGECPACQRDEYNLCEKMGFIGISGRGGGLAEHIVVEERFVHPVGDVPLDEAALFEPLSVALHAVRHAGIYSEEDGEGLVAVIGGAGPIGLLTAATLHAYGVKTIISELSEVRRQKALDSGVADVVVDPKNEDLKEIVKEETDGFMADVAFDAAGVGAVVDQLFDVLGPSGHVEIIALHLQPYELNVMGSLTMQDRSIGSCIGYANDHPEAIRLVQEGLVDLKPFITSKIKADRYVEDGLEKLKDPTEVKILVSMN</sequence>
<evidence type="ECO:0000259" key="8">
    <source>
        <dbReference type="Pfam" id="PF08240"/>
    </source>
</evidence>
<dbReference type="SUPFAM" id="SSF51735">
    <property type="entry name" value="NAD(P)-binding Rossmann-fold domains"/>
    <property type="match status" value="1"/>
</dbReference>
<keyword evidence="10" id="KW-1185">Reference proteome</keyword>
<dbReference type="SUPFAM" id="SSF50129">
    <property type="entry name" value="GroES-like"/>
    <property type="match status" value="1"/>
</dbReference>
<dbReference type="PROSITE" id="PS00059">
    <property type="entry name" value="ADH_ZINC"/>
    <property type="match status" value="1"/>
</dbReference>
<name>K9EF01_9ACTO</name>
<evidence type="ECO:0000256" key="3">
    <source>
        <dbReference type="ARBA" id="ARBA00022723"/>
    </source>
</evidence>
<evidence type="ECO:0000259" key="7">
    <source>
        <dbReference type="Pfam" id="PF00107"/>
    </source>
</evidence>
<dbReference type="PANTHER" id="PTHR43161:SF26">
    <property type="entry name" value="GALACTITOL 1-PHOSPHATE 5-DEHYDROGENASE"/>
    <property type="match status" value="1"/>
</dbReference>
<comment type="caution">
    <text evidence="9">The sequence shown here is derived from an EMBL/GenBank/DDBJ whole genome shotgun (WGS) entry which is preliminary data.</text>
</comment>
<feature type="domain" description="Alcohol dehydrogenase-like N-terminal" evidence="8">
    <location>
        <begin position="24"/>
        <end position="146"/>
    </location>
</feature>
<dbReference type="HOGENOM" id="CLU_026673_11_0_11"/>
<comment type="cofactor">
    <cofactor evidence="1 6">
        <name>Zn(2+)</name>
        <dbReference type="ChEBI" id="CHEBI:29105"/>
    </cofactor>
</comment>
<dbReference type="GO" id="GO:0008270">
    <property type="term" value="F:zinc ion binding"/>
    <property type="evidence" value="ECO:0007669"/>
    <property type="project" value="InterPro"/>
</dbReference>
<dbReference type="Pfam" id="PF08240">
    <property type="entry name" value="ADH_N"/>
    <property type="match status" value="1"/>
</dbReference>
<keyword evidence="3 6" id="KW-0479">Metal-binding</keyword>
<feature type="domain" description="Alcohol dehydrogenase-like C-terminal" evidence="7">
    <location>
        <begin position="189"/>
        <end position="317"/>
    </location>
</feature>
<evidence type="ECO:0000256" key="6">
    <source>
        <dbReference type="RuleBase" id="RU361277"/>
    </source>
</evidence>
<dbReference type="Gene3D" id="3.90.180.10">
    <property type="entry name" value="Medium-chain alcohol dehydrogenases, catalytic domain"/>
    <property type="match status" value="1"/>
</dbReference>
<dbReference type="Pfam" id="PF00107">
    <property type="entry name" value="ADH_zinc_N"/>
    <property type="match status" value="1"/>
</dbReference>
<keyword evidence="4 6" id="KW-0862">Zinc</keyword>
<dbReference type="eggNOG" id="COG1063">
    <property type="taxonomic scope" value="Bacteria"/>
</dbReference>
<evidence type="ECO:0008006" key="11">
    <source>
        <dbReference type="Google" id="ProtNLM"/>
    </source>
</evidence>
<evidence type="ECO:0000313" key="10">
    <source>
        <dbReference type="Proteomes" id="UP000009888"/>
    </source>
</evidence>
<evidence type="ECO:0000256" key="2">
    <source>
        <dbReference type="ARBA" id="ARBA00008072"/>
    </source>
</evidence>
<dbReference type="EMBL" id="AGWL01000005">
    <property type="protein sequence ID" value="EKU95243.1"/>
    <property type="molecule type" value="Genomic_DNA"/>
</dbReference>
<dbReference type="AlphaFoldDB" id="K9EF01"/>
<dbReference type="PATRIC" id="fig|883066.3.peg.1049"/>
<gene>
    <name evidence="9" type="ORF">HMPREF9233_01004</name>
</gene>
<dbReference type="STRING" id="202789.GCA_001457435_01116"/>
<dbReference type="InterPro" id="IPR036291">
    <property type="entry name" value="NAD(P)-bd_dom_sf"/>
</dbReference>
<dbReference type="PANTHER" id="PTHR43161">
    <property type="entry name" value="SORBITOL DEHYDROGENASE"/>
    <property type="match status" value="1"/>
</dbReference>
<proteinExistence type="inferred from homology"/>
<organism evidence="9 10">
    <name type="scientific">Actinobaculum massiliense ACS-171-V-Col2</name>
    <dbReference type="NCBI Taxonomy" id="883066"/>
    <lineage>
        <taxon>Bacteria</taxon>
        <taxon>Bacillati</taxon>
        <taxon>Actinomycetota</taxon>
        <taxon>Actinomycetes</taxon>
        <taxon>Actinomycetales</taxon>
        <taxon>Actinomycetaceae</taxon>
        <taxon>Actinobaculum</taxon>
    </lineage>
</organism>
<dbReference type="InterPro" id="IPR011032">
    <property type="entry name" value="GroES-like_sf"/>
</dbReference>